<comment type="similarity">
    <text evidence="2 6">Belongs to the DP1 family.</text>
</comment>
<protein>
    <recommendedName>
        <fullName evidence="6">Receptor expression-enhancing protein</fullName>
    </recommendedName>
</protein>
<evidence type="ECO:0000256" key="2">
    <source>
        <dbReference type="ARBA" id="ARBA00008573"/>
    </source>
</evidence>
<dbReference type="Pfam" id="PF03134">
    <property type="entry name" value="TB2_DP1_HVA22"/>
    <property type="match status" value="1"/>
</dbReference>
<keyword evidence="9" id="KW-1185">Reference proteome</keyword>
<keyword evidence="4 6" id="KW-1133">Transmembrane helix</keyword>
<dbReference type="PANTHER" id="PTHR12300">
    <property type="entry name" value="HVA22-LIKE PROTEINS"/>
    <property type="match status" value="1"/>
</dbReference>
<dbReference type="GO" id="GO:0016020">
    <property type="term" value="C:membrane"/>
    <property type="evidence" value="ECO:0007669"/>
    <property type="project" value="UniProtKB-SubCell"/>
</dbReference>
<evidence type="ECO:0000256" key="6">
    <source>
        <dbReference type="RuleBase" id="RU362006"/>
    </source>
</evidence>
<evidence type="ECO:0000256" key="5">
    <source>
        <dbReference type="ARBA" id="ARBA00023136"/>
    </source>
</evidence>
<dbReference type="PANTHER" id="PTHR12300:SF161">
    <property type="entry name" value="RECEPTOR EXPRESSION-ENHANCING PROTEIN"/>
    <property type="match status" value="1"/>
</dbReference>
<dbReference type="EMBL" id="CACRXK020010385">
    <property type="protein sequence ID" value="CAB4019272.1"/>
    <property type="molecule type" value="Genomic_DNA"/>
</dbReference>
<dbReference type="InterPro" id="IPR004345">
    <property type="entry name" value="TB2_DP1_HVA22"/>
</dbReference>
<evidence type="ECO:0000256" key="3">
    <source>
        <dbReference type="ARBA" id="ARBA00022692"/>
    </source>
</evidence>
<comment type="subcellular location">
    <subcellularLocation>
        <location evidence="1 6">Membrane</location>
        <topology evidence="1 6">Multi-pass membrane protein</topology>
    </subcellularLocation>
</comment>
<accession>A0A7D9EZ72</accession>
<name>A0A7D9EZ72_PARCT</name>
<reference evidence="8" key="1">
    <citation type="submission" date="2020-04" db="EMBL/GenBank/DDBJ databases">
        <authorList>
            <person name="Alioto T."/>
            <person name="Alioto T."/>
            <person name="Gomez Garrido J."/>
        </authorList>
    </citation>
    <scope>NUCLEOTIDE SEQUENCE</scope>
    <source>
        <strain evidence="8">A484AB</strain>
    </source>
</reference>
<evidence type="ECO:0000256" key="4">
    <source>
        <dbReference type="ARBA" id="ARBA00022989"/>
    </source>
</evidence>
<feature type="transmembrane region" description="Helical" evidence="6">
    <location>
        <begin position="90"/>
        <end position="115"/>
    </location>
</feature>
<gene>
    <name evidence="8" type="ORF">PACLA_8A009045</name>
</gene>
<keyword evidence="5 6" id="KW-0472">Membrane</keyword>
<comment type="caution">
    <text evidence="8">The sequence shown here is derived from an EMBL/GenBank/DDBJ whole genome shotgun (WGS) entry which is preliminary data.</text>
</comment>
<organism evidence="8 9">
    <name type="scientific">Paramuricea clavata</name>
    <name type="common">Red gorgonian</name>
    <name type="synonym">Violescent sea-whip</name>
    <dbReference type="NCBI Taxonomy" id="317549"/>
    <lineage>
        <taxon>Eukaryota</taxon>
        <taxon>Metazoa</taxon>
        <taxon>Cnidaria</taxon>
        <taxon>Anthozoa</taxon>
        <taxon>Octocorallia</taxon>
        <taxon>Malacalcyonacea</taxon>
        <taxon>Plexauridae</taxon>
        <taxon>Paramuricea</taxon>
    </lineage>
</organism>
<evidence type="ECO:0000313" key="9">
    <source>
        <dbReference type="Proteomes" id="UP001152795"/>
    </source>
</evidence>
<evidence type="ECO:0000256" key="1">
    <source>
        <dbReference type="ARBA" id="ARBA00004141"/>
    </source>
</evidence>
<proteinExistence type="inferred from homology"/>
<evidence type="ECO:0000313" key="8">
    <source>
        <dbReference type="EMBL" id="CAB4019272.1"/>
    </source>
</evidence>
<feature type="transmembrane region" description="Helical" evidence="6">
    <location>
        <begin position="121"/>
        <end position="140"/>
    </location>
</feature>
<feature type="coiled-coil region" evidence="7">
    <location>
        <begin position="171"/>
        <end position="199"/>
    </location>
</feature>
<feature type="transmembrane region" description="Helical" evidence="6">
    <location>
        <begin position="40"/>
        <end position="69"/>
    </location>
</feature>
<dbReference type="OrthoDB" id="10009287at2759"/>
<sequence>MTAKIQHYKEELNNFLHQDNAFVSALAKVEEKTKVNRLNIFLGAIGLFSLYLIFGYGAALIVNALGAIYPAYASVKAVESVTKDDDTQWLIYWIVYAVFTVVEYFSDFLFSWFPFYFLTKLIFLVWCMAPISANGSMVVYHRFIKPFVVKHQAEFDEVLNEASSVASSAANQAMEQAKNEALNQYVKQQQQEAEEEEDKKDM</sequence>
<keyword evidence="3 6" id="KW-0812">Transmembrane</keyword>
<keyword evidence="7" id="KW-0175">Coiled coil</keyword>
<dbReference type="AlphaFoldDB" id="A0A7D9EZ72"/>
<evidence type="ECO:0000256" key="7">
    <source>
        <dbReference type="SAM" id="Coils"/>
    </source>
</evidence>
<dbReference type="Proteomes" id="UP001152795">
    <property type="component" value="Unassembled WGS sequence"/>
</dbReference>